<dbReference type="WBParaSite" id="nRc.2.0.1.t31450-RA">
    <property type="protein sequence ID" value="nRc.2.0.1.t31450-RA"/>
    <property type="gene ID" value="nRc.2.0.1.g31450"/>
</dbReference>
<dbReference type="Proteomes" id="UP000887565">
    <property type="component" value="Unplaced"/>
</dbReference>
<keyword evidence="1" id="KW-1185">Reference proteome</keyword>
<proteinExistence type="predicted"/>
<reference evidence="2" key="1">
    <citation type="submission" date="2022-11" db="UniProtKB">
        <authorList>
            <consortium name="WormBaseParasite"/>
        </authorList>
    </citation>
    <scope>IDENTIFICATION</scope>
</reference>
<protein>
    <submittedName>
        <fullName evidence="2">Uncharacterized protein</fullName>
    </submittedName>
</protein>
<evidence type="ECO:0000313" key="1">
    <source>
        <dbReference type="Proteomes" id="UP000887565"/>
    </source>
</evidence>
<name>A0A915JZR2_ROMCU</name>
<dbReference type="AlphaFoldDB" id="A0A915JZR2"/>
<accession>A0A915JZR2</accession>
<organism evidence="1 2">
    <name type="scientific">Romanomermis culicivorax</name>
    <name type="common">Nematode worm</name>
    <dbReference type="NCBI Taxonomy" id="13658"/>
    <lineage>
        <taxon>Eukaryota</taxon>
        <taxon>Metazoa</taxon>
        <taxon>Ecdysozoa</taxon>
        <taxon>Nematoda</taxon>
        <taxon>Enoplea</taxon>
        <taxon>Dorylaimia</taxon>
        <taxon>Mermithida</taxon>
        <taxon>Mermithoidea</taxon>
        <taxon>Mermithidae</taxon>
        <taxon>Romanomermis</taxon>
    </lineage>
</organism>
<sequence>MSNKKSEKHTPAAAQKMKDFLNRIRQKLTVLPVPRAALNEALQEYARRQGISNFTVESGLNLQQQMRAYERAIENRRQMLLDMAQTDVPAVKGKNFAPQRRVSRIWEYRCAWWPPIL</sequence>
<evidence type="ECO:0000313" key="2">
    <source>
        <dbReference type="WBParaSite" id="nRc.2.0.1.t31450-RA"/>
    </source>
</evidence>